<organism evidence="2 3">
    <name type="scientific">Aspergillus sydowii CBS 593.65</name>
    <dbReference type="NCBI Taxonomy" id="1036612"/>
    <lineage>
        <taxon>Eukaryota</taxon>
        <taxon>Fungi</taxon>
        <taxon>Dikarya</taxon>
        <taxon>Ascomycota</taxon>
        <taxon>Pezizomycotina</taxon>
        <taxon>Eurotiomycetes</taxon>
        <taxon>Eurotiomycetidae</taxon>
        <taxon>Eurotiales</taxon>
        <taxon>Aspergillaceae</taxon>
        <taxon>Aspergillus</taxon>
        <taxon>Aspergillus subgen. Nidulantes</taxon>
    </lineage>
</organism>
<evidence type="ECO:0000313" key="3">
    <source>
        <dbReference type="Proteomes" id="UP000184356"/>
    </source>
</evidence>
<name>A0A1L9T2V5_9EURO</name>
<gene>
    <name evidence="2" type="ORF">ASPSYDRAFT_502199</name>
</gene>
<dbReference type="RefSeq" id="XP_040697578.1">
    <property type="nucleotide sequence ID" value="XM_040848021.1"/>
</dbReference>
<feature type="transmembrane region" description="Helical" evidence="1">
    <location>
        <begin position="143"/>
        <end position="163"/>
    </location>
</feature>
<protein>
    <submittedName>
        <fullName evidence="2">Uncharacterized protein</fullName>
    </submittedName>
</protein>
<keyword evidence="1" id="KW-0472">Membrane</keyword>
<keyword evidence="3" id="KW-1185">Reference proteome</keyword>
<keyword evidence="1" id="KW-1133">Transmembrane helix</keyword>
<dbReference type="EMBL" id="KV878596">
    <property type="protein sequence ID" value="OJJ53772.1"/>
    <property type="molecule type" value="Genomic_DNA"/>
</dbReference>
<keyword evidence="1" id="KW-0812">Transmembrane</keyword>
<evidence type="ECO:0000256" key="1">
    <source>
        <dbReference type="SAM" id="Phobius"/>
    </source>
</evidence>
<evidence type="ECO:0000313" key="2">
    <source>
        <dbReference type="EMBL" id="OJJ53772.1"/>
    </source>
</evidence>
<dbReference type="VEuPathDB" id="FungiDB:ASPSYDRAFT_502199"/>
<dbReference type="AlphaFoldDB" id="A0A1L9T2V5"/>
<sequence>MNDAVLGCIYCRLRAVCGSTLTSAFNCISYHSAPAEHGHAEQSSATFSERATSGQRRLIAPTTLSIYRAALTVGHTVSCVRETVCYYRLTMVYLSEVSRDGKHARPPYHGVSGPHVFLTDLGTALLTQEREGHGTLTARSAMLYSYWIGRIVLLIWINVLISLL</sequence>
<accession>A0A1L9T2V5</accession>
<reference evidence="3" key="1">
    <citation type="journal article" date="2017" name="Genome Biol.">
        <title>Comparative genomics reveals high biological diversity and specific adaptations in the industrially and medically important fungal genus Aspergillus.</title>
        <authorList>
            <person name="de Vries R.P."/>
            <person name="Riley R."/>
            <person name="Wiebenga A."/>
            <person name="Aguilar-Osorio G."/>
            <person name="Amillis S."/>
            <person name="Uchima C.A."/>
            <person name="Anderluh G."/>
            <person name="Asadollahi M."/>
            <person name="Askin M."/>
            <person name="Barry K."/>
            <person name="Battaglia E."/>
            <person name="Bayram O."/>
            <person name="Benocci T."/>
            <person name="Braus-Stromeyer S.A."/>
            <person name="Caldana C."/>
            <person name="Canovas D."/>
            <person name="Cerqueira G.C."/>
            <person name="Chen F."/>
            <person name="Chen W."/>
            <person name="Choi C."/>
            <person name="Clum A."/>
            <person name="Dos Santos R.A."/>
            <person name="Damasio A.R."/>
            <person name="Diallinas G."/>
            <person name="Emri T."/>
            <person name="Fekete E."/>
            <person name="Flipphi M."/>
            <person name="Freyberg S."/>
            <person name="Gallo A."/>
            <person name="Gournas C."/>
            <person name="Habgood R."/>
            <person name="Hainaut M."/>
            <person name="Harispe M.L."/>
            <person name="Henrissat B."/>
            <person name="Hilden K.S."/>
            <person name="Hope R."/>
            <person name="Hossain A."/>
            <person name="Karabika E."/>
            <person name="Karaffa L."/>
            <person name="Karanyi Z."/>
            <person name="Krasevec N."/>
            <person name="Kuo A."/>
            <person name="Kusch H."/>
            <person name="LaButti K."/>
            <person name="Lagendijk E.L."/>
            <person name="Lapidus A."/>
            <person name="Levasseur A."/>
            <person name="Lindquist E."/>
            <person name="Lipzen A."/>
            <person name="Logrieco A.F."/>
            <person name="MacCabe A."/>
            <person name="Maekelae M.R."/>
            <person name="Malavazi I."/>
            <person name="Melin P."/>
            <person name="Meyer V."/>
            <person name="Mielnichuk N."/>
            <person name="Miskei M."/>
            <person name="Molnar A.P."/>
            <person name="Mule G."/>
            <person name="Ngan C.Y."/>
            <person name="Orejas M."/>
            <person name="Orosz E."/>
            <person name="Ouedraogo J.P."/>
            <person name="Overkamp K.M."/>
            <person name="Park H.-S."/>
            <person name="Perrone G."/>
            <person name="Piumi F."/>
            <person name="Punt P.J."/>
            <person name="Ram A.F."/>
            <person name="Ramon A."/>
            <person name="Rauscher S."/>
            <person name="Record E."/>
            <person name="Riano-Pachon D.M."/>
            <person name="Robert V."/>
            <person name="Roehrig J."/>
            <person name="Ruller R."/>
            <person name="Salamov A."/>
            <person name="Salih N.S."/>
            <person name="Samson R.A."/>
            <person name="Sandor E."/>
            <person name="Sanguinetti M."/>
            <person name="Schuetze T."/>
            <person name="Sepcic K."/>
            <person name="Shelest E."/>
            <person name="Sherlock G."/>
            <person name="Sophianopoulou V."/>
            <person name="Squina F.M."/>
            <person name="Sun H."/>
            <person name="Susca A."/>
            <person name="Todd R.B."/>
            <person name="Tsang A."/>
            <person name="Unkles S.E."/>
            <person name="van de Wiele N."/>
            <person name="van Rossen-Uffink D."/>
            <person name="Oliveira J.V."/>
            <person name="Vesth T.C."/>
            <person name="Visser J."/>
            <person name="Yu J.-H."/>
            <person name="Zhou M."/>
            <person name="Andersen M.R."/>
            <person name="Archer D.B."/>
            <person name="Baker S.E."/>
            <person name="Benoit I."/>
            <person name="Brakhage A.A."/>
            <person name="Braus G.H."/>
            <person name="Fischer R."/>
            <person name="Frisvad J.C."/>
            <person name="Goldman G.H."/>
            <person name="Houbraken J."/>
            <person name="Oakley B."/>
            <person name="Pocsi I."/>
            <person name="Scazzocchio C."/>
            <person name="Seiboth B."/>
            <person name="vanKuyk P.A."/>
            <person name="Wortman J."/>
            <person name="Dyer P.S."/>
            <person name="Grigoriev I.V."/>
        </authorList>
    </citation>
    <scope>NUCLEOTIDE SEQUENCE [LARGE SCALE GENOMIC DNA]</scope>
    <source>
        <strain evidence="3">CBS 593.65</strain>
    </source>
</reference>
<dbReference type="Proteomes" id="UP000184356">
    <property type="component" value="Unassembled WGS sequence"/>
</dbReference>
<dbReference type="GeneID" id="63764094"/>
<proteinExistence type="predicted"/>